<protein>
    <submittedName>
        <fullName evidence="1">Uncharacterized protein</fullName>
    </submittedName>
</protein>
<reference evidence="1" key="1">
    <citation type="submission" date="2020-04" db="EMBL/GenBank/DDBJ databases">
        <authorList>
            <person name="Chiriac C."/>
            <person name="Salcher M."/>
            <person name="Ghai R."/>
            <person name="Kavagutti S V."/>
        </authorList>
    </citation>
    <scope>NUCLEOTIDE SEQUENCE</scope>
</reference>
<name>A0A6J5NK97_9CAUD</name>
<proteinExistence type="predicted"/>
<gene>
    <name evidence="1" type="ORF">UFOVP723_122</name>
</gene>
<accession>A0A6J5NK97</accession>
<sequence length="73" mass="7633">MEKVQVNKLGKAFSIFGNKGNVWSGTAHAYKSGYGNLCGTPALSSNHAAMSGITEVGCPQCLELLDAFGVKKV</sequence>
<dbReference type="EMBL" id="LR796697">
    <property type="protein sequence ID" value="CAB4160270.1"/>
    <property type="molecule type" value="Genomic_DNA"/>
</dbReference>
<organism evidence="1">
    <name type="scientific">uncultured Caudovirales phage</name>
    <dbReference type="NCBI Taxonomy" id="2100421"/>
    <lineage>
        <taxon>Viruses</taxon>
        <taxon>Duplodnaviria</taxon>
        <taxon>Heunggongvirae</taxon>
        <taxon>Uroviricota</taxon>
        <taxon>Caudoviricetes</taxon>
        <taxon>Peduoviridae</taxon>
        <taxon>Maltschvirus</taxon>
        <taxon>Maltschvirus maltsch</taxon>
    </lineage>
</organism>
<evidence type="ECO:0000313" key="1">
    <source>
        <dbReference type="EMBL" id="CAB4160270.1"/>
    </source>
</evidence>